<evidence type="ECO:0000256" key="2">
    <source>
        <dbReference type="ARBA" id="ARBA00022723"/>
    </source>
</evidence>
<protein>
    <submittedName>
        <fullName evidence="6">Copper resistance protein CopC</fullName>
    </submittedName>
</protein>
<keyword evidence="7" id="KW-1185">Reference proteome</keyword>
<dbReference type="InterPro" id="IPR014756">
    <property type="entry name" value="Ig_E-set"/>
</dbReference>
<gene>
    <name evidence="6" type="ORF">F7D13_12745</name>
</gene>
<evidence type="ECO:0000313" key="6">
    <source>
        <dbReference type="EMBL" id="QGM95671.1"/>
    </source>
</evidence>
<dbReference type="SUPFAM" id="SSF81296">
    <property type="entry name" value="E set domains"/>
    <property type="match status" value="1"/>
</dbReference>
<evidence type="ECO:0000313" key="7">
    <source>
        <dbReference type="Proteomes" id="UP000424673"/>
    </source>
</evidence>
<dbReference type="InterPro" id="IPR007348">
    <property type="entry name" value="CopC_dom"/>
</dbReference>
<dbReference type="InterPro" id="IPR014755">
    <property type="entry name" value="Cu-Rt/internalin_Ig-like"/>
</dbReference>
<keyword evidence="3" id="KW-0732">Signal</keyword>
<dbReference type="EMBL" id="CP044328">
    <property type="protein sequence ID" value="QGM95671.1"/>
    <property type="molecule type" value="Genomic_DNA"/>
</dbReference>
<evidence type="ECO:0000256" key="1">
    <source>
        <dbReference type="ARBA" id="ARBA00004196"/>
    </source>
</evidence>
<dbReference type="PANTHER" id="PTHR34820:SF4">
    <property type="entry name" value="INNER MEMBRANE PROTEIN YEBZ"/>
    <property type="match status" value="1"/>
</dbReference>
<sequence>MKLTGPSRPPREPQRPAIILAHAIVVRTSPAQGGVGAEDIGKVEVWYDAGIRDAFAALAVVSASGERVDKRDAAIDSADPSHVSVSVNRLNPGKYTVRYRALSADGHLVSGAWEFEVRP</sequence>
<keyword evidence="4" id="KW-0186">Copper</keyword>
<keyword evidence="2" id="KW-0479">Metal-binding</keyword>
<reference evidence="7" key="1">
    <citation type="submission" date="2019-09" db="EMBL/GenBank/DDBJ databases">
        <title>Isolation and complete genome sequencing of Methylocystis species.</title>
        <authorList>
            <person name="Rumah B.L."/>
            <person name="Stead C.E."/>
            <person name="Stevens B.C."/>
            <person name="Minton N.P."/>
            <person name="Grosse-Honebrink A."/>
            <person name="Zhang Y."/>
        </authorList>
    </citation>
    <scope>NUCLEOTIDE SEQUENCE [LARGE SCALE GENOMIC DNA]</scope>
    <source>
        <strain evidence="7">BRCS1</strain>
    </source>
</reference>
<name>A0ABX6ER92_9HYPH</name>
<evidence type="ECO:0000256" key="4">
    <source>
        <dbReference type="ARBA" id="ARBA00023008"/>
    </source>
</evidence>
<accession>A0ABX6ER92</accession>
<feature type="domain" description="CopC" evidence="5">
    <location>
        <begin position="22"/>
        <end position="117"/>
    </location>
</feature>
<dbReference type="Proteomes" id="UP000424673">
    <property type="component" value="Chromosome"/>
</dbReference>
<evidence type="ECO:0000256" key="3">
    <source>
        <dbReference type="ARBA" id="ARBA00022729"/>
    </source>
</evidence>
<dbReference type="InterPro" id="IPR032694">
    <property type="entry name" value="CopC/D"/>
</dbReference>
<dbReference type="PANTHER" id="PTHR34820">
    <property type="entry name" value="INNER MEMBRANE PROTEIN YEBZ"/>
    <property type="match status" value="1"/>
</dbReference>
<comment type="subcellular location">
    <subcellularLocation>
        <location evidence="1">Cell envelope</location>
    </subcellularLocation>
</comment>
<dbReference type="Pfam" id="PF04234">
    <property type="entry name" value="CopC"/>
    <property type="match status" value="1"/>
</dbReference>
<proteinExistence type="predicted"/>
<reference evidence="6 7" key="2">
    <citation type="journal article" date="2021" name="AMB Express">
        <title>Isolation and characterisation of Methylocystis spp. for poly-3-hydroxybutyrate production using waste methane feedstocks.</title>
        <authorList>
            <person name="Rumah B.L."/>
            <person name="Stead C.E."/>
            <person name="Claxton Stevens B.H."/>
            <person name="Minton N.P."/>
            <person name="Grosse-Honebrink A."/>
            <person name="Zhang Y."/>
        </authorList>
    </citation>
    <scope>NUCLEOTIDE SEQUENCE [LARGE SCALE GENOMIC DNA]</scope>
    <source>
        <strain evidence="6 7">BRCS1</strain>
    </source>
</reference>
<dbReference type="Gene3D" id="2.60.40.1220">
    <property type="match status" value="1"/>
</dbReference>
<organism evidence="6 7">
    <name type="scientific">Methylocystis rosea</name>
    <dbReference type="NCBI Taxonomy" id="173366"/>
    <lineage>
        <taxon>Bacteria</taxon>
        <taxon>Pseudomonadati</taxon>
        <taxon>Pseudomonadota</taxon>
        <taxon>Alphaproteobacteria</taxon>
        <taxon>Hyphomicrobiales</taxon>
        <taxon>Methylocystaceae</taxon>
        <taxon>Methylocystis</taxon>
    </lineage>
</organism>
<evidence type="ECO:0000259" key="5">
    <source>
        <dbReference type="Pfam" id="PF04234"/>
    </source>
</evidence>